<sequence length="311" mass="35015">MADMNPLRKFDLNLLVVFETLIVERHVTRTAERLYLSQPAVSHALRRLREALDDPLLVKTERGMQPTPRALELLPGVQQALKLIDRTLTPPPAFDPATSRRRFVIATNDYFEELLYPGFLASVQPRAPHLEFAIEVISQSVLCKGLENREVDLVVGLEADTELPSTLMSEPWIREELVCLVARSNRVVGDSLSLEDFVRQPQIGLSQVGAGNPEWVDQWLSAQGLERRLLSRSLNYMAAARTVALTDAVLTLPRELAMLFCTLLPLRLVQPPAGMPRPEMTLVHHPLYERDGAIRWLRAELQDCAQNMTGS</sequence>
<evidence type="ECO:0000256" key="3">
    <source>
        <dbReference type="ARBA" id="ARBA00023125"/>
    </source>
</evidence>
<evidence type="ECO:0000256" key="2">
    <source>
        <dbReference type="ARBA" id="ARBA00023015"/>
    </source>
</evidence>
<dbReference type="InterPro" id="IPR000847">
    <property type="entry name" value="LysR_HTH_N"/>
</dbReference>
<keyword evidence="3" id="KW-0238">DNA-binding</keyword>
<evidence type="ECO:0000256" key="1">
    <source>
        <dbReference type="ARBA" id="ARBA00009437"/>
    </source>
</evidence>
<dbReference type="RefSeq" id="WP_229721918.1">
    <property type="nucleotide sequence ID" value="NZ_BMLT01000006.1"/>
</dbReference>
<reference evidence="6 7" key="1">
    <citation type="journal article" date="2014" name="Int. J. Syst. Evol. Microbiol.">
        <title>Complete genome sequence of Corynebacterium casei LMG S-19264T (=DSM 44701T), isolated from a smear-ripened cheese.</title>
        <authorList>
            <consortium name="US DOE Joint Genome Institute (JGI-PGF)"/>
            <person name="Walter F."/>
            <person name="Albersmeier A."/>
            <person name="Kalinowski J."/>
            <person name="Ruckert C."/>
        </authorList>
    </citation>
    <scope>NUCLEOTIDE SEQUENCE [LARGE SCALE GENOMIC DNA]</scope>
    <source>
        <strain evidence="6 7">CGMCC 1.7286</strain>
    </source>
</reference>
<keyword evidence="4" id="KW-0804">Transcription</keyword>
<evidence type="ECO:0000313" key="6">
    <source>
        <dbReference type="EMBL" id="GGO83551.1"/>
    </source>
</evidence>
<dbReference type="PANTHER" id="PTHR30118:SF15">
    <property type="entry name" value="TRANSCRIPTIONAL REGULATORY PROTEIN"/>
    <property type="match status" value="1"/>
</dbReference>
<feature type="domain" description="HTH lysR-type" evidence="5">
    <location>
        <begin position="10"/>
        <end position="67"/>
    </location>
</feature>
<accession>A0A917ZJ07</accession>
<gene>
    <name evidence="6" type="ORF">GCM10011348_27600</name>
</gene>
<comment type="caution">
    <text evidence="6">The sequence shown here is derived from an EMBL/GenBank/DDBJ whole genome shotgun (WGS) entry which is preliminary data.</text>
</comment>
<dbReference type="CDD" id="cd08417">
    <property type="entry name" value="PBP2_Nitroaromatics_like"/>
    <property type="match status" value="1"/>
</dbReference>
<dbReference type="Gene3D" id="3.40.190.10">
    <property type="entry name" value="Periplasmic binding protein-like II"/>
    <property type="match status" value="2"/>
</dbReference>
<proteinExistence type="inferred from homology"/>
<keyword evidence="2" id="KW-0805">Transcription regulation</keyword>
<evidence type="ECO:0000313" key="7">
    <source>
        <dbReference type="Proteomes" id="UP000599578"/>
    </source>
</evidence>
<dbReference type="SUPFAM" id="SSF46785">
    <property type="entry name" value="Winged helix' DNA-binding domain"/>
    <property type="match status" value="1"/>
</dbReference>
<dbReference type="PRINTS" id="PR00039">
    <property type="entry name" value="HTHLYSR"/>
</dbReference>
<dbReference type="InterPro" id="IPR037402">
    <property type="entry name" value="YidZ_PBP2"/>
</dbReference>
<dbReference type="InterPro" id="IPR005119">
    <property type="entry name" value="LysR_subst-bd"/>
</dbReference>
<name>A0A917ZJ07_9GAMM</name>
<evidence type="ECO:0000259" key="5">
    <source>
        <dbReference type="PROSITE" id="PS50931"/>
    </source>
</evidence>
<dbReference type="AlphaFoldDB" id="A0A917ZJ07"/>
<dbReference type="Pfam" id="PF00126">
    <property type="entry name" value="HTH_1"/>
    <property type="match status" value="1"/>
</dbReference>
<dbReference type="InterPro" id="IPR036390">
    <property type="entry name" value="WH_DNA-bd_sf"/>
</dbReference>
<dbReference type="PANTHER" id="PTHR30118">
    <property type="entry name" value="HTH-TYPE TRANSCRIPTIONAL REGULATOR LEUO-RELATED"/>
    <property type="match status" value="1"/>
</dbReference>
<keyword evidence="7" id="KW-1185">Reference proteome</keyword>
<dbReference type="EMBL" id="BMLT01000006">
    <property type="protein sequence ID" value="GGO83551.1"/>
    <property type="molecule type" value="Genomic_DNA"/>
</dbReference>
<dbReference type="PROSITE" id="PS50931">
    <property type="entry name" value="HTH_LYSR"/>
    <property type="match status" value="1"/>
</dbReference>
<protein>
    <submittedName>
        <fullName evidence="6">Transcriptional regulator</fullName>
    </submittedName>
</protein>
<evidence type="ECO:0000256" key="4">
    <source>
        <dbReference type="ARBA" id="ARBA00023163"/>
    </source>
</evidence>
<dbReference type="Gene3D" id="1.10.10.10">
    <property type="entry name" value="Winged helix-like DNA-binding domain superfamily/Winged helix DNA-binding domain"/>
    <property type="match status" value="1"/>
</dbReference>
<dbReference type="GO" id="GO:0003700">
    <property type="term" value="F:DNA-binding transcription factor activity"/>
    <property type="evidence" value="ECO:0007669"/>
    <property type="project" value="InterPro"/>
</dbReference>
<dbReference type="InterPro" id="IPR036388">
    <property type="entry name" value="WH-like_DNA-bd_sf"/>
</dbReference>
<dbReference type="SUPFAM" id="SSF53850">
    <property type="entry name" value="Periplasmic binding protein-like II"/>
    <property type="match status" value="1"/>
</dbReference>
<dbReference type="Pfam" id="PF03466">
    <property type="entry name" value="LysR_substrate"/>
    <property type="match status" value="1"/>
</dbReference>
<comment type="similarity">
    <text evidence="1">Belongs to the LysR transcriptional regulatory family.</text>
</comment>
<dbReference type="InterPro" id="IPR050389">
    <property type="entry name" value="LysR-type_TF"/>
</dbReference>
<organism evidence="6 7">
    <name type="scientific">Marinobacterium nitratireducens</name>
    <dbReference type="NCBI Taxonomy" id="518897"/>
    <lineage>
        <taxon>Bacteria</taxon>
        <taxon>Pseudomonadati</taxon>
        <taxon>Pseudomonadota</taxon>
        <taxon>Gammaproteobacteria</taxon>
        <taxon>Oceanospirillales</taxon>
        <taxon>Oceanospirillaceae</taxon>
        <taxon>Marinobacterium</taxon>
    </lineage>
</organism>
<dbReference type="GO" id="GO:0003677">
    <property type="term" value="F:DNA binding"/>
    <property type="evidence" value="ECO:0007669"/>
    <property type="project" value="UniProtKB-KW"/>
</dbReference>
<dbReference type="Proteomes" id="UP000599578">
    <property type="component" value="Unassembled WGS sequence"/>
</dbReference>